<protein>
    <recommendedName>
        <fullName evidence="9">Cytochrome P450</fullName>
    </recommendedName>
</protein>
<keyword evidence="4 5" id="KW-0349">Heme</keyword>
<dbReference type="PROSITE" id="PS00086">
    <property type="entry name" value="CYTOCHROME_P450"/>
    <property type="match status" value="1"/>
</dbReference>
<dbReference type="InterPro" id="IPR001128">
    <property type="entry name" value="Cyt_P450"/>
</dbReference>
<dbReference type="PANTHER" id="PTHR46300">
    <property type="entry name" value="P450, PUTATIVE (EUROFUNG)-RELATED-RELATED"/>
    <property type="match status" value="1"/>
</dbReference>
<feature type="binding site" description="axial binding residue" evidence="4">
    <location>
        <position position="452"/>
    </location>
    <ligand>
        <name>heme</name>
        <dbReference type="ChEBI" id="CHEBI:30413"/>
    </ligand>
    <ligandPart>
        <name>Fe</name>
        <dbReference type="ChEBI" id="CHEBI:18248"/>
    </ligandPart>
</feature>
<gene>
    <name evidence="7" type="ORF">INT45_001470</name>
</gene>
<evidence type="ECO:0000256" key="4">
    <source>
        <dbReference type="PIRSR" id="PIRSR602401-1"/>
    </source>
</evidence>
<dbReference type="Gene3D" id="1.10.630.10">
    <property type="entry name" value="Cytochrome P450"/>
    <property type="match status" value="1"/>
</dbReference>
<keyword evidence="8" id="KW-1185">Reference proteome</keyword>
<dbReference type="InterPro" id="IPR002401">
    <property type="entry name" value="Cyt_P450_E_grp-I"/>
</dbReference>
<keyword evidence="6" id="KW-0812">Transmembrane</keyword>
<keyword evidence="6" id="KW-1133">Transmembrane helix</keyword>
<name>A0A8H7VNA5_9FUNG</name>
<keyword evidence="1 4" id="KW-0479">Metal-binding</keyword>
<evidence type="ECO:0000313" key="7">
    <source>
        <dbReference type="EMBL" id="KAG2225247.1"/>
    </source>
</evidence>
<keyword evidence="2 5" id="KW-0560">Oxidoreductase</keyword>
<dbReference type="GO" id="GO:0020037">
    <property type="term" value="F:heme binding"/>
    <property type="evidence" value="ECO:0007669"/>
    <property type="project" value="InterPro"/>
</dbReference>
<evidence type="ECO:0000313" key="8">
    <source>
        <dbReference type="Proteomes" id="UP000646827"/>
    </source>
</evidence>
<dbReference type="GO" id="GO:0016705">
    <property type="term" value="F:oxidoreductase activity, acting on paired donors, with incorporation or reduction of molecular oxygen"/>
    <property type="evidence" value="ECO:0007669"/>
    <property type="project" value="InterPro"/>
</dbReference>
<evidence type="ECO:0000256" key="6">
    <source>
        <dbReference type="SAM" id="Phobius"/>
    </source>
</evidence>
<dbReference type="SUPFAM" id="SSF48264">
    <property type="entry name" value="Cytochrome P450"/>
    <property type="match status" value="1"/>
</dbReference>
<feature type="non-terminal residue" evidence="7">
    <location>
        <position position="1"/>
    </location>
</feature>
<proteinExistence type="inferred from homology"/>
<dbReference type="EMBL" id="JAEPRB010000030">
    <property type="protein sequence ID" value="KAG2225247.1"/>
    <property type="molecule type" value="Genomic_DNA"/>
</dbReference>
<dbReference type="GO" id="GO:0005506">
    <property type="term" value="F:iron ion binding"/>
    <property type="evidence" value="ECO:0007669"/>
    <property type="project" value="InterPro"/>
</dbReference>
<accession>A0A8H7VNA5</accession>
<keyword evidence="5" id="KW-0503">Monooxygenase</keyword>
<reference evidence="7 8" key="1">
    <citation type="submission" date="2020-12" db="EMBL/GenBank/DDBJ databases">
        <title>Metabolic potential, ecology and presence of endohyphal bacteria is reflected in genomic diversity of Mucoromycotina.</title>
        <authorList>
            <person name="Muszewska A."/>
            <person name="Okrasinska A."/>
            <person name="Steczkiewicz K."/>
            <person name="Drgas O."/>
            <person name="Orlowska M."/>
            <person name="Perlinska-Lenart U."/>
            <person name="Aleksandrzak-Piekarczyk T."/>
            <person name="Szatraj K."/>
            <person name="Zielenkiewicz U."/>
            <person name="Pilsyk S."/>
            <person name="Malc E."/>
            <person name="Mieczkowski P."/>
            <person name="Kruszewska J.S."/>
            <person name="Biernat P."/>
            <person name="Pawlowska J."/>
        </authorList>
    </citation>
    <scope>NUCLEOTIDE SEQUENCE [LARGE SCALE GENOMIC DNA]</scope>
    <source>
        <strain evidence="7 8">CBS 142.35</strain>
    </source>
</reference>
<evidence type="ECO:0000256" key="1">
    <source>
        <dbReference type="ARBA" id="ARBA00022723"/>
    </source>
</evidence>
<dbReference type="OrthoDB" id="1470350at2759"/>
<dbReference type="AlphaFoldDB" id="A0A8H7VNA5"/>
<keyword evidence="3 4" id="KW-0408">Iron</keyword>
<comment type="caution">
    <text evidence="7">The sequence shown here is derived from an EMBL/GenBank/DDBJ whole genome shotgun (WGS) entry which is preliminary data.</text>
</comment>
<dbReference type="InterPro" id="IPR036396">
    <property type="entry name" value="Cyt_P450_sf"/>
</dbReference>
<dbReference type="InterPro" id="IPR050364">
    <property type="entry name" value="Cytochrome_P450_fung"/>
</dbReference>
<dbReference type="GO" id="GO:0004497">
    <property type="term" value="F:monooxygenase activity"/>
    <property type="evidence" value="ECO:0007669"/>
    <property type="project" value="UniProtKB-KW"/>
</dbReference>
<feature type="transmembrane region" description="Helical" evidence="6">
    <location>
        <begin position="12"/>
        <end position="31"/>
    </location>
</feature>
<sequence>MPILSNFDRSVLLRLLFTTTGGLVVYYYYYYHVTRSILPSTQKLKKIPIPKGRVPYFGHLFSLTDSPSNQLARWQKELGPIMCVSMGVKSWIFLGDPDLAHDLLGRHGAITSNRPFQTFTHYYYSKNRGIVFNNPSPEWNKTRAAVLQFISPKIIAGLNHILEPEADALVQNLLDASIKHDQHQVDIIEPLQLASMNIILCIGFGKRASSTSDSLFQAVMTNLEKTIEHANMVRDMRTFLPAFSIFDYLFRPGMKNFIEKDTNPLYRQLINEAHESNVDCLVNKLRELGHMDEKTLMVTMSDVIAGGSDTIAITAAWALVILCCYQETQRAVRKEVDQFIVTYKRLPSFTDRNHLPLLVSVQKECMRYRVTSAFGLLHETSKDVTCRGYFIRKGTTIVSNMRAIHMNPDVYNDPEKFMPERFMNRLKPMATCANSNPQERDHFVFGWGRRTCPGIHMAEVEIYNILVRLLAKTTIEPMISKEGNPIYPDLDKLVDAGGLIMPKDRVLRINKRTDSPA</sequence>
<dbReference type="Proteomes" id="UP000646827">
    <property type="component" value="Unassembled WGS sequence"/>
</dbReference>
<dbReference type="PRINTS" id="PR00385">
    <property type="entry name" value="P450"/>
</dbReference>
<organism evidence="7 8">
    <name type="scientific">Circinella minor</name>
    <dbReference type="NCBI Taxonomy" id="1195481"/>
    <lineage>
        <taxon>Eukaryota</taxon>
        <taxon>Fungi</taxon>
        <taxon>Fungi incertae sedis</taxon>
        <taxon>Mucoromycota</taxon>
        <taxon>Mucoromycotina</taxon>
        <taxon>Mucoromycetes</taxon>
        <taxon>Mucorales</taxon>
        <taxon>Lichtheimiaceae</taxon>
        <taxon>Circinella</taxon>
    </lineage>
</organism>
<comment type="cofactor">
    <cofactor evidence="4">
        <name>heme</name>
        <dbReference type="ChEBI" id="CHEBI:30413"/>
    </cofactor>
</comment>
<keyword evidence="6" id="KW-0472">Membrane</keyword>
<dbReference type="PRINTS" id="PR00463">
    <property type="entry name" value="EP450I"/>
</dbReference>
<comment type="similarity">
    <text evidence="5">Belongs to the cytochrome P450 family.</text>
</comment>
<evidence type="ECO:0008006" key="9">
    <source>
        <dbReference type="Google" id="ProtNLM"/>
    </source>
</evidence>
<dbReference type="PANTHER" id="PTHR46300:SF11">
    <property type="entry name" value="OXIDOREDUCTASE, PUTATIVE-RELATED"/>
    <property type="match status" value="1"/>
</dbReference>
<evidence type="ECO:0000256" key="2">
    <source>
        <dbReference type="ARBA" id="ARBA00023002"/>
    </source>
</evidence>
<evidence type="ECO:0000256" key="5">
    <source>
        <dbReference type="RuleBase" id="RU000461"/>
    </source>
</evidence>
<dbReference type="InterPro" id="IPR017972">
    <property type="entry name" value="Cyt_P450_CS"/>
</dbReference>
<evidence type="ECO:0000256" key="3">
    <source>
        <dbReference type="ARBA" id="ARBA00023004"/>
    </source>
</evidence>
<dbReference type="Pfam" id="PF00067">
    <property type="entry name" value="p450"/>
    <property type="match status" value="1"/>
</dbReference>